<keyword evidence="3" id="KW-1185">Reference proteome</keyword>
<name>A0A9Q3DC41_9BASI</name>
<dbReference type="OrthoDB" id="3269001at2759"/>
<organism evidence="2 3">
    <name type="scientific">Austropuccinia psidii MF-1</name>
    <dbReference type="NCBI Taxonomy" id="1389203"/>
    <lineage>
        <taxon>Eukaryota</taxon>
        <taxon>Fungi</taxon>
        <taxon>Dikarya</taxon>
        <taxon>Basidiomycota</taxon>
        <taxon>Pucciniomycotina</taxon>
        <taxon>Pucciniomycetes</taxon>
        <taxon>Pucciniales</taxon>
        <taxon>Sphaerophragmiaceae</taxon>
        <taxon>Austropuccinia</taxon>
    </lineage>
</organism>
<reference evidence="2" key="1">
    <citation type="submission" date="2021-03" db="EMBL/GenBank/DDBJ databases">
        <title>Draft genome sequence of rust myrtle Austropuccinia psidii MF-1, a brazilian biotype.</title>
        <authorList>
            <person name="Quecine M.C."/>
            <person name="Pachon D.M.R."/>
            <person name="Bonatelli M.L."/>
            <person name="Correr F.H."/>
            <person name="Franceschini L.M."/>
            <person name="Leite T.F."/>
            <person name="Margarido G.R.A."/>
            <person name="Almeida C.A."/>
            <person name="Ferrarezi J.A."/>
            <person name="Labate C.A."/>
        </authorList>
    </citation>
    <scope>NUCLEOTIDE SEQUENCE</scope>
    <source>
        <strain evidence="2">MF-1</strain>
    </source>
</reference>
<evidence type="ECO:0000256" key="1">
    <source>
        <dbReference type="SAM" id="MobiDB-lite"/>
    </source>
</evidence>
<proteinExistence type="predicted"/>
<evidence type="ECO:0000313" key="2">
    <source>
        <dbReference type="EMBL" id="MBW0499083.1"/>
    </source>
</evidence>
<sequence length="264" mass="30139">MKEKYDVTEDESDVGEASMTEPEIIEEPKVKIFTKKHQSPANKWKHGQIIPPNQQRLRIPKSTFLTQSFKDWMKWFLNVSGVQEIIDFWKIELESQPPQPIFDITQGSMWQTIFPEENTNRRLVLGFSLFIDWFNTLKNKLSGRQLSMGVIALNCLNLPPPLHYQTKYTLIFGIIPGTKLPKMFTVNNILGPLVKKLLELNKGAIIPIPKHPSGCKVVVKLAALIGDIVATHEVVGFMSHSAQRFCTWCEVQGSKKEELKLGRL</sequence>
<gene>
    <name evidence="2" type="ORF">O181_038798</name>
</gene>
<dbReference type="Proteomes" id="UP000765509">
    <property type="component" value="Unassembled WGS sequence"/>
</dbReference>
<feature type="region of interest" description="Disordered" evidence="1">
    <location>
        <begin position="1"/>
        <end position="20"/>
    </location>
</feature>
<evidence type="ECO:0000313" key="3">
    <source>
        <dbReference type="Proteomes" id="UP000765509"/>
    </source>
</evidence>
<accession>A0A9Q3DC41</accession>
<dbReference type="AlphaFoldDB" id="A0A9Q3DC41"/>
<dbReference type="EMBL" id="AVOT02015080">
    <property type="protein sequence ID" value="MBW0499083.1"/>
    <property type="molecule type" value="Genomic_DNA"/>
</dbReference>
<comment type="caution">
    <text evidence="2">The sequence shown here is derived from an EMBL/GenBank/DDBJ whole genome shotgun (WGS) entry which is preliminary data.</text>
</comment>
<protein>
    <submittedName>
        <fullName evidence="2">Uncharacterized protein</fullName>
    </submittedName>
</protein>